<evidence type="ECO:0000259" key="6">
    <source>
        <dbReference type="PROSITE" id="PS50093"/>
    </source>
</evidence>
<feature type="region of interest" description="Disordered" evidence="3">
    <location>
        <begin position="137"/>
        <end position="229"/>
    </location>
</feature>
<dbReference type="PROSITE" id="PS50093">
    <property type="entry name" value="PKD"/>
    <property type="match status" value="1"/>
</dbReference>
<sequence>MKFIPAVFLVSCLLSLVTFFPAHAASADLSIASDGISFSKKTIIAGEKVRLYATVRNVGTEDVSGYVTFYQGSLAIGDSQVISVRAEGVAEEVYVDFTVPSSAFNIRADIRGTSPQDTNPNNDSALTLMFTPLIDDDRDGVENAKDNCPSASNADQRDTDGDKAGDACDLDDDNDGLSDLDEAAKGTDSRVADTDGDGVSDRDDAYPNDSTKSKVPPPPPPPPPEPVVAVAEPKPEVVPKTPPKTTQPVAANTPTAVAAELAEEPTPEPLPTSSSVVSSKATFTFRRESWNRYAFAALAPDTTGSRFTWDFGDGVTSNRHSVTHTYRSPGEYVVRFSGTDSAGIKTEDQARVYVPFFSLNNPLVLGLLSLLGLLLLGGFVALVKTRAKKEMEEEE</sequence>
<protein>
    <submittedName>
        <fullName evidence="7">Amidase</fullName>
    </submittedName>
</protein>
<evidence type="ECO:0000256" key="2">
    <source>
        <dbReference type="ARBA" id="ARBA00022837"/>
    </source>
</evidence>
<dbReference type="GO" id="GO:0005509">
    <property type="term" value="F:calcium ion binding"/>
    <property type="evidence" value="ECO:0007669"/>
    <property type="project" value="InterPro"/>
</dbReference>
<dbReference type="SUPFAM" id="SSF103647">
    <property type="entry name" value="TSP type-3 repeat"/>
    <property type="match status" value="1"/>
</dbReference>
<gene>
    <name evidence="7" type="ORF">UY81_C0017G0007</name>
</gene>
<dbReference type="SUPFAM" id="SSF49299">
    <property type="entry name" value="PKD domain"/>
    <property type="match status" value="1"/>
</dbReference>
<evidence type="ECO:0000256" key="4">
    <source>
        <dbReference type="SAM" id="Phobius"/>
    </source>
</evidence>
<feature type="chain" id="PRO_5002540867" evidence="5">
    <location>
        <begin position="25"/>
        <end position="395"/>
    </location>
</feature>
<dbReference type="InterPro" id="IPR000601">
    <property type="entry name" value="PKD_dom"/>
</dbReference>
<feature type="domain" description="PKD" evidence="6">
    <location>
        <begin position="307"/>
        <end position="354"/>
    </location>
</feature>
<evidence type="ECO:0000256" key="3">
    <source>
        <dbReference type="SAM" id="MobiDB-lite"/>
    </source>
</evidence>
<feature type="signal peptide" evidence="5">
    <location>
        <begin position="1"/>
        <end position="24"/>
    </location>
</feature>
<reference evidence="7 8" key="1">
    <citation type="journal article" date="2015" name="Nature">
        <title>rRNA introns, odd ribosomes, and small enigmatic genomes across a large radiation of phyla.</title>
        <authorList>
            <person name="Brown C.T."/>
            <person name="Hug L.A."/>
            <person name="Thomas B.C."/>
            <person name="Sharon I."/>
            <person name="Castelle C.J."/>
            <person name="Singh A."/>
            <person name="Wilkins M.J."/>
            <person name="Williams K.H."/>
            <person name="Banfield J.F."/>
        </authorList>
    </citation>
    <scope>NUCLEOTIDE SEQUENCE [LARGE SCALE GENOMIC DNA]</scope>
</reference>
<proteinExistence type="predicted"/>
<dbReference type="InterPro" id="IPR022409">
    <property type="entry name" value="PKD/Chitinase_dom"/>
</dbReference>
<keyword evidence="4" id="KW-0472">Membrane</keyword>
<dbReference type="Gene3D" id="2.60.40.10">
    <property type="entry name" value="Immunoglobulins"/>
    <property type="match status" value="1"/>
</dbReference>
<name>A0A0G1XZV3_9BACT</name>
<dbReference type="Proteomes" id="UP000034290">
    <property type="component" value="Unassembled WGS sequence"/>
</dbReference>
<keyword evidence="4" id="KW-1133">Transmembrane helix</keyword>
<feature type="compositionally biased region" description="Pro residues" evidence="3">
    <location>
        <begin position="215"/>
        <end position="226"/>
    </location>
</feature>
<dbReference type="InterPro" id="IPR028974">
    <property type="entry name" value="TSP_type-3_rpt"/>
</dbReference>
<dbReference type="InterPro" id="IPR035986">
    <property type="entry name" value="PKD_dom_sf"/>
</dbReference>
<accession>A0A0G1XZV3</accession>
<dbReference type="InterPro" id="IPR013783">
    <property type="entry name" value="Ig-like_fold"/>
</dbReference>
<dbReference type="PANTHER" id="PTHR10199">
    <property type="entry name" value="THROMBOSPONDIN"/>
    <property type="match status" value="1"/>
</dbReference>
<keyword evidence="1 5" id="KW-0732">Signal</keyword>
<dbReference type="InterPro" id="IPR003367">
    <property type="entry name" value="Thrombospondin_3-like_rpt"/>
</dbReference>
<dbReference type="Pfam" id="PF18911">
    <property type="entry name" value="PKD_4"/>
    <property type="match status" value="1"/>
</dbReference>
<dbReference type="AlphaFoldDB" id="A0A0G1XZV3"/>
<dbReference type="GO" id="GO:0007155">
    <property type="term" value="P:cell adhesion"/>
    <property type="evidence" value="ECO:0007669"/>
    <property type="project" value="InterPro"/>
</dbReference>
<evidence type="ECO:0000256" key="1">
    <source>
        <dbReference type="ARBA" id="ARBA00022729"/>
    </source>
</evidence>
<feature type="transmembrane region" description="Helical" evidence="4">
    <location>
        <begin position="363"/>
        <end position="383"/>
    </location>
</feature>
<organism evidence="7 8">
    <name type="scientific">Candidatus Giovannonibacteria bacterium GW2011_GWA2_53_7</name>
    <dbReference type="NCBI Taxonomy" id="1618650"/>
    <lineage>
        <taxon>Bacteria</taxon>
        <taxon>Candidatus Giovannoniibacteriota</taxon>
    </lineage>
</organism>
<comment type="caution">
    <text evidence="7">The sequence shown here is derived from an EMBL/GenBank/DDBJ whole genome shotgun (WGS) entry which is preliminary data.</text>
</comment>
<dbReference type="Pfam" id="PF02412">
    <property type="entry name" value="TSP_3"/>
    <property type="match status" value="2"/>
</dbReference>
<evidence type="ECO:0000313" key="8">
    <source>
        <dbReference type="Proteomes" id="UP000034290"/>
    </source>
</evidence>
<dbReference type="CDD" id="cd00146">
    <property type="entry name" value="PKD"/>
    <property type="match status" value="1"/>
</dbReference>
<dbReference type="SMART" id="SM00089">
    <property type="entry name" value="PKD"/>
    <property type="match status" value="1"/>
</dbReference>
<feature type="compositionally biased region" description="Acidic residues" evidence="3">
    <location>
        <begin position="168"/>
        <end position="181"/>
    </location>
</feature>
<keyword evidence="2" id="KW-0106">Calcium</keyword>
<evidence type="ECO:0000256" key="5">
    <source>
        <dbReference type="SAM" id="SignalP"/>
    </source>
</evidence>
<feature type="compositionally biased region" description="Basic and acidic residues" evidence="3">
    <location>
        <begin position="182"/>
        <end position="205"/>
    </location>
</feature>
<feature type="compositionally biased region" description="Basic and acidic residues" evidence="3">
    <location>
        <begin position="155"/>
        <end position="166"/>
    </location>
</feature>
<evidence type="ECO:0000313" key="7">
    <source>
        <dbReference type="EMBL" id="KKW36703.1"/>
    </source>
</evidence>
<dbReference type="EMBL" id="LCRM01000017">
    <property type="protein sequence ID" value="KKW36703.1"/>
    <property type="molecule type" value="Genomic_DNA"/>
</dbReference>
<keyword evidence="4" id="KW-0812">Transmembrane</keyword>
<dbReference type="Gene3D" id="4.10.1080.10">
    <property type="entry name" value="TSP type-3 repeat"/>
    <property type="match status" value="1"/>
</dbReference>